<gene>
    <name evidence="1" type="ORF">HPB50_023850</name>
</gene>
<dbReference type="Proteomes" id="UP000821845">
    <property type="component" value="Chromosome 6"/>
</dbReference>
<keyword evidence="2" id="KW-1185">Reference proteome</keyword>
<sequence>MRRRSERRARKTLSREDIREARRMQRHIQRHLDKLDRRQWRAFCSKLDPRKPLSRIWNIARSLRIPPAQKQPFSSVALFRKVSELDMAEAFCAKDERSRYALSRAIRASLAGSSPTDWDALKTQWRLRCSVEGRSLHRRVSEGLADTLTKLRIALRAVGPSPLMRAWQRSLRCYLRRNASFGQLARMCRSASSGAELPWQSQAETYAVHQLRKPKVTIAVAASLMLLLLLFVSIGAAIRRRHNSQPEVEKLHPAMARLYADNFTIEDNRGPIAHEGSYGVASAKSGQMSSPLLALNSQDSERSAWRRLEDGIKELDKLLPDGRHGRWEG</sequence>
<reference evidence="1" key="1">
    <citation type="submission" date="2020-05" db="EMBL/GenBank/DDBJ databases">
        <title>Large-scale comparative analyses of tick genomes elucidate their genetic diversity and vector capacities.</title>
        <authorList>
            <person name="Jia N."/>
            <person name="Wang J."/>
            <person name="Shi W."/>
            <person name="Du L."/>
            <person name="Sun Y."/>
            <person name="Zhan W."/>
            <person name="Jiang J."/>
            <person name="Wang Q."/>
            <person name="Zhang B."/>
            <person name="Ji P."/>
            <person name="Sakyi L.B."/>
            <person name="Cui X."/>
            <person name="Yuan T."/>
            <person name="Jiang B."/>
            <person name="Yang W."/>
            <person name="Lam T.T.-Y."/>
            <person name="Chang Q."/>
            <person name="Ding S."/>
            <person name="Wang X."/>
            <person name="Zhu J."/>
            <person name="Ruan X."/>
            <person name="Zhao L."/>
            <person name="Wei J."/>
            <person name="Que T."/>
            <person name="Du C."/>
            <person name="Cheng J."/>
            <person name="Dai P."/>
            <person name="Han X."/>
            <person name="Huang E."/>
            <person name="Gao Y."/>
            <person name="Liu J."/>
            <person name="Shao H."/>
            <person name="Ye R."/>
            <person name="Li L."/>
            <person name="Wei W."/>
            <person name="Wang X."/>
            <person name="Wang C."/>
            <person name="Yang T."/>
            <person name="Huo Q."/>
            <person name="Li W."/>
            <person name="Guo W."/>
            <person name="Chen H."/>
            <person name="Zhou L."/>
            <person name="Ni X."/>
            <person name="Tian J."/>
            <person name="Zhou Y."/>
            <person name="Sheng Y."/>
            <person name="Liu T."/>
            <person name="Pan Y."/>
            <person name="Xia L."/>
            <person name="Li J."/>
            <person name="Zhao F."/>
            <person name="Cao W."/>
        </authorList>
    </citation>
    <scope>NUCLEOTIDE SEQUENCE</scope>
    <source>
        <strain evidence="1">Hyas-2018</strain>
    </source>
</reference>
<dbReference type="EMBL" id="CM023486">
    <property type="protein sequence ID" value="KAH6929140.1"/>
    <property type="molecule type" value="Genomic_DNA"/>
</dbReference>
<evidence type="ECO:0000313" key="2">
    <source>
        <dbReference type="Proteomes" id="UP000821845"/>
    </source>
</evidence>
<evidence type="ECO:0000313" key="1">
    <source>
        <dbReference type="EMBL" id="KAH6929140.1"/>
    </source>
</evidence>
<accession>A0ACB7S336</accession>
<protein>
    <submittedName>
        <fullName evidence="1">Uncharacterized protein</fullName>
    </submittedName>
</protein>
<comment type="caution">
    <text evidence="1">The sequence shown here is derived from an EMBL/GenBank/DDBJ whole genome shotgun (WGS) entry which is preliminary data.</text>
</comment>
<name>A0ACB7S336_HYAAI</name>
<proteinExistence type="predicted"/>
<organism evidence="1 2">
    <name type="scientific">Hyalomma asiaticum</name>
    <name type="common">Tick</name>
    <dbReference type="NCBI Taxonomy" id="266040"/>
    <lineage>
        <taxon>Eukaryota</taxon>
        <taxon>Metazoa</taxon>
        <taxon>Ecdysozoa</taxon>
        <taxon>Arthropoda</taxon>
        <taxon>Chelicerata</taxon>
        <taxon>Arachnida</taxon>
        <taxon>Acari</taxon>
        <taxon>Parasitiformes</taxon>
        <taxon>Ixodida</taxon>
        <taxon>Ixodoidea</taxon>
        <taxon>Ixodidae</taxon>
        <taxon>Hyalomminae</taxon>
        <taxon>Hyalomma</taxon>
    </lineage>
</organism>